<evidence type="ECO:0000256" key="2">
    <source>
        <dbReference type="ARBA" id="ARBA00006040"/>
    </source>
</evidence>
<dbReference type="PANTHER" id="PTHR43660:SF1">
    <property type="entry name" value="DIPEPTIDYL CARBOXYPEPTIDASE"/>
    <property type="match status" value="1"/>
</dbReference>
<keyword evidence="5 9" id="KW-0378">Hydrolase</keyword>
<keyword evidence="4" id="KW-0479">Metal-binding</keyword>
<evidence type="ECO:0000259" key="8">
    <source>
        <dbReference type="Pfam" id="PF01432"/>
    </source>
</evidence>
<evidence type="ECO:0000256" key="4">
    <source>
        <dbReference type="ARBA" id="ARBA00022723"/>
    </source>
</evidence>
<evidence type="ECO:0000256" key="1">
    <source>
        <dbReference type="ARBA" id="ARBA00001947"/>
    </source>
</evidence>
<organism evidence="9">
    <name type="scientific">bioreactor metagenome</name>
    <dbReference type="NCBI Taxonomy" id="1076179"/>
    <lineage>
        <taxon>unclassified sequences</taxon>
        <taxon>metagenomes</taxon>
        <taxon>ecological metagenomes</taxon>
    </lineage>
</organism>
<dbReference type="InterPro" id="IPR001567">
    <property type="entry name" value="Pept_M3A_M3B_dom"/>
</dbReference>
<dbReference type="SUPFAM" id="SSF55486">
    <property type="entry name" value="Metalloproteases ('zincins'), catalytic domain"/>
    <property type="match status" value="1"/>
</dbReference>
<keyword evidence="9" id="KW-0121">Carboxypeptidase</keyword>
<gene>
    <name evidence="9" type="primary">dcp_10</name>
    <name evidence="9" type="ORF">SDC9_77964</name>
</gene>
<keyword evidence="6" id="KW-0862">Zinc</keyword>
<evidence type="ECO:0000256" key="6">
    <source>
        <dbReference type="ARBA" id="ARBA00022833"/>
    </source>
</evidence>
<dbReference type="InterPro" id="IPR034005">
    <property type="entry name" value="M3A_DCP"/>
</dbReference>
<sequence length="720" mass="82829">MLWHIKQRAIRKKDDSTLKTQYMKQLLFLLLFMTTMTTASMADENPFFKPYDTPYGTPPFDKIKIEHYEPAFDEAIRQHKVEIETIAANPFAPTFQNTIAAMEYSGEMLNRVSGVFFNLLSAESNDEMMMISQRLSPKLSEHSNNINLNEKLFARVKTVYDNRLTSGLLPEQIRLVEKYYEQFENSGATLSAEDKETYRKLSMELSKTTLDFGQNNLKETNRFEMLLTDEADLAGLPVSILEAAVAKAKSKGKEGWMFDLSAPSYIGFMKYSTRRDLREKLYMAYNTKSVMGGEFDNKENIQKIVNLRLQIAHLLGYGNYAGYALKNRMAKNEEGVYNLLDQLTRAYGETARQEVKDVEAFASRMEGKPIEIQPWDWSYYSDKLKDDRFDLNDEMTRPYFELENVKKGVFGLATDLYGITFVKNPSTPVYHPEVEAFDVMDANGDFLAVLFTDFHPREGKRSGAWMSSFKSQFVKNGVDSRPHITIVMNFTRPTETKPALLTFDEVETFLHEFGHALHGMLAKSTYETLSGTSVYRDFVELPSQIMENWLVEKEYLDKFAFHYQTGEKMPAELVQKIIDAANYNTGYLTLRQLSFGYLDMAWHTLKQPFNGDVREFEQEAMRPVQLLPVVPETSMSTAFGHIFSGGYAAGYYSYKWAEVLDADAFASFKENGIFDKKTARSFRVNILERGNTEEPMILYKRFRGHEPSIDALLERNGVKQ</sequence>
<reference evidence="9" key="1">
    <citation type="submission" date="2019-08" db="EMBL/GenBank/DDBJ databases">
        <authorList>
            <person name="Kucharzyk K."/>
            <person name="Murdoch R.W."/>
            <person name="Higgins S."/>
            <person name="Loffler F."/>
        </authorList>
    </citation>
    <scope>NUCLEOTIDE SEQUENCE</scope>
</reference>
<dbReference type="Gene3D" id="3.40.390.10">
    <property type="entry name" value="Collagenase (Catalytic Domain)"/>
    <property type="match status" value="1"/>
</dbReference>
<dbReference type="GO" id="GO:0004222">
    <property type="term" value="F:metalloendopeptidase activity"/>
    <property type="evidence" value="ECO:0007669"/>
    <property type="project" value="InterPro"/>
</dbReference>
<dbReference type="FunFam" id="3.40.390.10:FF:000009">
    <property type="entry name" value="Oligopeptidase A"/>
    <property type="match status" value="1"/>
</dbReference>
<dbReference type="Gene3D" id="1.10.1370.10">
    <property type="entry name" value="Neurolysin, domain 3"/>
    <property type="match status" value="1"/>
</dbReference>
<dbReference type="GO" id="GO:0006508">
    <property type="term" value="P:proteolysis"/>
    <property type="evidence" value="ECO:0007669"/>
    <property type="project" value="UniProtKB-KW"/>
</dbReference>
<dbReference type="CDD" id="cd06456">
    <property type="entry name" value="M3A_DCP"/>
    <property type="match status" value="1"/>
</dbReference>
<evidence type="ECO:0000256" key="3">
    <source>
        <dbReference type="ARBA" id="ARBA00022670"/>
    </source>
</evidence>
<dbReference type="InterPro" id="IPR024077">
    <property type="entry name" value="Neurolysin/TOP_dom2"/>
</dbReference>
<feature type="domain" description="Peptidase M3A/M3B catalytic" evidence="8">
    <location>
        <begin position="268"/>
        <end position="717"/>
    </location>
</feature>
<comment type="cofactor">
    <cofactor evidence="1">
        <name>Zn(2+)</name>
        <dbReference type="ChEBI" id="CHEBI:29105"/>
    </cofactor>
</comment>
<keyword evidence="3" id="KW-0645">Protease</keyword>
<dbReference type="GO" id="GO:0046872">
    <property type="term" value="F:metal ion binding"/>
    <property type="evidence" value="ECO:0007669"/>
    <property type="project" value="UniProtKB-KW"/>
</dbReference>
<evidence type="ECO:0000256" key="5">
    <source>
        <dbReference type="ARBA" id="ARBA00022801"/>
    </source>
</evidence>
<dbReference type="GO" id="GO:0004180">
    <property type="term" value="F:carboxypeptidase activity"/>
    <property type="evidence" value="ECO:0007669"/>
    <property type="project" value="UniProtKB-KW"/>
</dbReference>
<comment type="caution">
    <text evidence="9">The sequence shown here is derived from an EMBL/GenBank/DDBJ whole genome shotgun (WGS) entry which is preliminary data.</text>
</comment>
<dbReference type="Gene3D" id="1.20.1050.40">
    <property type="entry name" value="Endopeptidase. Chain P, domain 1"/>
    <property type="match status" value="1"/>
</dbReference>
<dbReference type="Pfam" id="PF01432">
    <property type="entry name" value="Peptidase_M3"/>
    <property type="match status" value="1"/>
</dbReference>
<keyword evidence="7" id="KW-0482">Metalloprotease</keyword>
<dbReference type="GO" id="GO:0005829">
    <property type="term" value="C:cytosol"/>
    <property type="evidence" value="ECO:0007669"/>
    <property type="project" value="TreeGrafter"/>
</dbReference>
<dbReference type="InterPro" id="IPR024080">
    <property type="entry name" value="Neurolysin/TOP_N"/>
</dbReference>
<proteinExistence type="inferred from homology"/>
<evidence type="ECO:0000313" key="9">
    <source>
        <dbReference type="EMBL" id="MPM31409.1"/>
    </source>
</evidence>
<dbReference type="AlphaFoldDB" id="A0A644YSV8"/>
<dbReference type="InterPro" id="IPR045090">
    <property type="entry name" value="Pept_M3A_M3B"/>
</dbReference>
<dbReference type="EMBL" id="VSSQ01006064">
    <property type="protein sequence ID" value="MPM31409.1"/>
    <property type="molecule type" value="Genomic_DNA"/>
</dbReference>
<name>A0A644YSV8_9ZZZZ</name>
<evidence type="ECO:0000256" key="7">
    <source>
        <dbReference type="ARBA" id="ARBA00023049"/>
    </source>
</evidence>
<dbReference type="GO" id="GO:0008241">
    <property type="term" value="F:peptidyl-dipeptidase activity"/>
    <property type="evidence" value="ECO:0007669"/>
    <property type="project" value="UniProtKB-EC"/>
</dbReference>
<accession>A0A644YSV8</accession>
<dbReference type="EC" id="3.4.15.5" evidence="9"/>
<dbReference type="InterPro" id="IPR024079">
    <property type="entry name" value="MetalloPept_cat_dom_sf"/>
</dbReference>
<comment type="similarity">
    <text evidence="2">Belongs to the peptidase M3 family.</text>
</comment>
<dbReference type="PANTHER" id="PTHR43660">
    <property type="entry name" value="DIPEPTIDYL CARBOXYPEPTIDASE"/>
    <property type="match status" value="1"/>
</dbReference>
<protein>
    <submittedName>
        <fullName evidence="9">Dipeptidyl carboxypeptidase</fullName>
        <ecNumber evidence="9">3.4.15.5</ecNumber>
    </submittedName>
</protein>